<dbReference type="SMART" id="SM00028">
    <property type="entry name" value="TPR"/>
    <property type="match status" value="8"/>
</dbReference>
<keyword evidence="2" id="KW-0040">ANK repeat</keyword>
<dbReference type="PANTHER" id="PTHR10039:SF15">
    <property type="entry name" value="NACHT DOMAIN-CONTAINING PROTEIN"/>
    <property type="match status" value="1"/>
</dbReference>
<dbReference type="Gene3D" id="1.25.40.20">
    <property type="entry name" value="Ankyrin repeat-containing domain"/>
    <property type="match status" value="1"/>
</dbReference>
<comment type="caution">
    <text evidence="5">The sequence shown here is derived from an EMBL/GenBank/DDBJ whole genome shotgun (WGS) entry which is preliminary data.</text>
</comment>
<dbReference type="Pfam" id="PF12796">
    <property type="entry name" value="Ank_2"/>
    <property type="match status" value="1"/>
</dbReference>
<dbReference type="Proteomes" id="UP001218188">
    <property type="component" value="Unassembled WGS sequence"/>
</dbReference>
<dbReference type="Pfam" id="PF13374">
    <property type="entry name" value="TPR_10"/>
    <property type="match status" value="5"/>
</dbReference>
<feature type="domain" description="Nephrocystin 3-like N-terminal" evidence="4">
    <location>
        <begin position="68"/>
        <end position="227"/>
    </location>
</feature>
<organism evidence="5 6">
    <name type="scientific">Mycena alexandri</name>
    <dbReference type="NCBI Taxonomy" id="1745969"/>
    <lineage>
        <taxon>Eukaryota</taxon>
        <taxon>Fungi</taxon>
        <taxon>Dikarya</taxon>
        <taxon>Basidiomycota</taxon>
        <taxon>Agaricomycotina</taxon>
        <taxon>Agaricomycetes</taxon>
        <taxon>Agaricomycetidae</taxon>
        <taxon>Agaricales</taxon>
        <taxon>Marasmiineae</taxon>
        <taxon>Mycenaceae</taxon>
        <taxon>Mycena</taxon>
    </lineage>
</organism>
<dbReference type="SUPFAM" id="SSF52540">
    <property type="entry name" value="P-loop containing nucleoside triphosphate hydrolases"/>
    <property type="match status" value="1"/>
</dbReference>
<reference evidence="5" key="1">
    <citation type="submission" date="2023-03" db="EMBL/GenBank/DDBJ databases">
        <title>Massive genome expansion in bonnet fungi (Mycena s.s.) driven by repeated elements and novel gene families across ecological guilds.</title>
        <authorList>
            <consortium name="Lawrence Berkeley National Laboratory"/>
            <person name="Harder C.B."/>
            <person name="Miyauchi S."/>
            <person name="Viragh M."/>
            <person name="Kuo A."/>
            <person name="Thoen E."/>
            <person name="Andreopoulos B."/>
            <person name="Lu D."/>
            <person name="Skrede I."/>
            <person name="Drula E."/>
            <person name="Henrissat B."/>
            <person name="Morin E."/>
            <person name="Kohler A."/>
            <person name="Barry K."/>
            <person name="LaButti K."/>
            <person name="Morin E."/>
            <person name="Salamov A."/>
            <person name="Lipzen A."/>
            <person name="Mereny Z."/>
            <person name="Hegedus B."/>
            <person name="Baldrian P."/>
            <person name="Stursova M."/>
            <person name="Weitz H."/>
            <person name="Taylor A."/>
            <person name="Grigoriev I.V."/>
            <person name="Nagy L.G."/>
            <person name="Martin F."/>
            <person name="Kauserud H."/>
        </authorList>
    </citation>
    <scope>NUCLEOTIDE SEQUENCE</scope>
    <source>
        <strain evidence="5">CBHHK200</strain>
    </source>
</reference>
<proteinExistence type="predicted"/>
<keyword evidence="6" id="KW-1185">Reference proteome</keyword>
<dbReference type="InterPro" id="IPR002110">
    <property type="entry name" value="Ankyrin_rpt"/>
</dbReference>
<dbReference type="InterPro" id="IPR056884">
    <property type="entry name" value="NPHP3-like_N"/>
</dbReference>
<evidence type="ECO:0008006" key="7">
    <source>
        <dbReference type="Google" id="ProtNLM"/>
    </source>
</evidence>
<dbReference type="SUPFAM" id="SSF48403">
    <property type="entry name" value="Ankyrin repeat"/>
    <property type="match status" value="1"/>
</dbReference>
<dbReference type="InterPro" id="IPR019734">
    <property type="entry name" value="TPR_rpt"/>
</dbReference>
<evidence type="ECO:0000256" key="1">
    <source>
        <dbReference type="ARBA" id="ARBA00022737"/>
    </source>
</evidence>
<feature type="repeat" description="ANK" evidence="2">
    <location>
        <begin position="541"/>
        <end position="573"/>
    </location>
</feature>
<evidence type="ECO:0000256" key="2">
    <source>
        <dbReference type="PROSITE-ProRule" id="PRU00023"/>
    </source>
</evidence>
<dbReference type="AlphaFoldDB" id="A0AAD6SN54"/>
<dbReference type="Pfam" id="PF24883">
    <property type="entry name" value="NPHP3_N"/>
    <property type="match status" value="1"/>
</dbReference>
<dbReference type="InterPro" id="IPR027417">
    <property type="entry name" value="P-loop_NTPase"/>
</dbReference>
<accession>A0AAD6SN54</accession>
<dbReference type="PANTHER" id="PTHR10039">
    <property type="entry name" value="AMELOGENIN"/>
    <property type="match status" value="1"/>
</dbReference>
<dbReference type="EMBL" id="JARJCM010000085">
    <property type="protein sequence ID" value="KAJ7030949.1"/>
    <property type="molecule type" value="Genomic_DNA"/>
</dbReference>
<dbReference type="InterPro" id="IPR011990">
    <property type="entry name" value="TPR-like_helical_dom_sf"/>
</dbReference>
<dbReference type="SUPFAM" id="SSF81901">
    <property type="entry name" value="HCP-like"/>
    <property type="match status" value="2"/>
</dbReference>
<dbReference type="Gene3D" id="3.40.50.300">
    <property type="entry name" value="P-loop containing nucleotide triphosphate hydrolases"/>
    <property type="match status" value="1"/>
</dbReference>
<evidence type="ECO:0000313" key="6">
    <source>
        <dbReference type="Proteomes" id="UP001218188"/>
    </source>
</evidence>
<dbReference type="Gene3D" id="1.25.40.10">
    <property type="entry name" value="Tetratricopeptide repeat domain"/>
    <property type="match status" value="4"/>
</dbReference>
<dbReference type="Pfam" id="PF13181">
    <property type="entry name" value="TPR_8"/>
    <property type="match status" value="1"/>
</dbReference>
<keyword evidence="1" id="KW-0677">Repeat</keyword>
<evidence type="ECO:0000259" key="4">
    <source>
        <dbReference type="Pfam" id="PF24883"/>
    </source>
</evidence>
<feature type="domain" description="GPI inositol-deacylase winged helix" evidence="3">
    <location>
        <begin position="339"/>
        <end position="417"/>
    </location>
</feature>
<evidence type="ECO:0000259" key="3">
    <source>
        <dbReference type="Pfam" id="PF22939"/>
    </source>
</evidence>
<dbReference type="Pfam" id="PF22939">
    <property type="entry name" value="WHD_GPIID"/>
    <property type="match status" value="1"/>
</dbReference>
<dbReference type="InterPro" id="IPR036770">
    <property type="entry name" value="Ankyrin_rpt-contain_sf"/>
</dbReference>
<dbReference type="PROSITE" id="PS50088">
    <property type="entry name" value="ANK_REPEAT"/>
    <property type="match status" value="1"/>
</dbReference>
<gene>
    <name evidence="5" type="ORF">C8F04DRAFT_1186238</name>
</gene>
<protein>
    <recommendedName>
        <fullName evidence="7">TPR-like protein</fullName>
    </recommendedName>
</protein>
<dbReference type="InterPro" id="IPR054471">
    <property type="entry name" value="GPIID_WHD"/>
</dbReference>
<sequence>MCLFYPGGTGGDGGLGGGHGGHGGVGEGPIVNFNYGNKEEERKRIIDWLSPINFFLRQADISQMQEKGTGGWLLEHPLFKKWEGGLGSTLWCRGIPGAGKTVLVSMVVNHLGTQFKDQNTGVACIYLNHKEVDNQTPSRLLAGLWRQLVLDRDIGSIAEKLYQQHQEKGTAPSLEEVDNVLSSSFKMFSQVFIIVDAMDEYPEFQREILLQQLTAMASNVNLMITSRPNISLEPSSFHNLERLDIHAMEDDLHKYVDAQIVSSPRLRTHMMRQPGLREEIHSKINTQTVDGMFLLAKLHIQSLSTKNTIKALREAMKELPKGLDDSYDITMQRIDDQTEEDKKTARSTLIWVANAKRPLNVSEITAALAIEPGDRQFDKDNVLDINIILSVCAGLVIVDKQSSVVRLVHYTTQEYLDKIQAEKFPDAQTEITHTLLTVLAFTGYPNHTWSRLRATPPPLVEYAQYCLAHAAGHPEEQLRGNLLMFLDQAPQWNKTMMWVWHSPPWNYAEWPSQPSAMWIAAAANLGETTKFLLERVLVPDHRGTEIIVASYYGHFDIVQLLVENEAHANAQSEQYVCAFYVALVKQHKEIAKLLLSNLVSRHRAVFKLTTHEVPTLINLGNSVETFSSLDSLGLALWSRFEQTGQLADLEESIAFLRQALELKPVFHLDRSSALNNLALALWTRFQQTGQLANLEESITFLRQALELKPGSHLERSSSLNNLANALLAQFEQTGQLANLEESIAFHRQALELFPGSHPNRSSSISNLAVALRTRFEQTGQLGDLEESIAFHRQALELFPGSHPKRSSSLSNLANGLRTRFQQTGQPADLEESIALHRQALELFPGSHPNRSSSISNLAIAFRTRFEQTGQLADLEESIDLDRQALELFPGSHPNRSSSLNNLALALWTRFEQTSRLADLEESIALHQQALELIPASHPHRSGSLSNLANRLWTRFQQTGQPADLEESIAFHRQAVEPRRGFHPDRSGSLGNLATALLTRFDQTGQPADLEESIAFHQQVLELRPGSHPDRSGSLSNLALALWTRFQQTGQLADLEESITFLRQALELKPGSHLDRSSSLNNLANALLTQFEQTGQLADLEESIAFHRQALELFPGSHPNRSSSISNLAIALRTRFEQTGQLGDLEESIAFHRQALELFPGSHPNRSSSLSNLANGLRTRFQQTGQPADLEESIALHRQALELFPGSHPNRSGSLNNLALALWTRFEQTGTDDSDLGTRDY</sequence>
<evidence type="ECO:0000313" key="5">
    <source>
        <dbReference type="EMBL" id="KAJ7030949.1"/>
    </source>
</evidence>
<name>A0AAD6SN54_9AGAR</name>